<feature type="region of interest" description="Disordered" evidence="1">
    <location>
        <begin position="402"/>
        <end position="434"/>
    </location>
</feature>
<dbReference type="InterPro" id="IPR004158">
    <property type="entry name" value="DUF247_pln"/>
</dbReference>
<feature type="compositionally biased region" description="Acidic residues" evidence="1">
    <location>
        <begin position="402"/>
        <end position="420"/>
    </location>
</feature>
<dbReference type="AlphaFoldDB" id="A0AAW2S7C4"/>
<accession>A0AAW2S7C4</accession>
<organism evidence="3">
    <name type="scientific">Sesamum radiatum</name>
    <name type="common">Black benniseed</name>
    <dbReference type="NCBI Taxonomy" id="300843"/>
    <lineage>
        <taxon>Eukaryota</taxon>
        <taxon>Viridiplantae</taxon>
        <taxon>Streptophyta</taxon>
        <taxon>Embryophyta</taxon>
        <taxon>Tracheophyta</taxon>
        <taxon>Spermatophyta</taxon>
        <taxon>Magnoliopsida</taxon>
        <taxon>eudicotyledons</taxon>
        <taxon>Gunneridae</taxon>
        <taxon>Pentapetalae</taxon>
        <taxon>asterids</taxon>
        <taxon>lamiids</taxon>
        <taxon>Lamiales</taxon>
        <taxon>Pedaliaceae</taxon>
        <taxon>Sesamum</taxon>
    </lineage>
</organism>
<feature type="transmembrane region" description="Helical" evidence="2">
    <location>
        <begin position="583"/>
        <end position="606"/>
    </location>
</feature>
<name>A0AAW2S7C4_SESRA</name>
<keyword evidence="2" id="KW-0812">Transmembrane</keyword>
<reference evidence="3" key="2">
    <citation type="journal article" date="2024" name="Plant">
        <title>Genomic evolution and insights into agronomic trait innovations of Sesamum species.</title>
        <authorList>
            <person name="Miao H."/>
            <person name="Wang L."/>
            <person name="Qu L."/>
            <person name="Liu H."/>
            <person name="Sun Y."/>
            <person name="Le M."/>
            <person name="Wang Q."/>
            <person name="Wei S."/>
            <person name="Zheng Y."/>
            <person name="Lin W."/>
            <person name="Duan Y."/>
            <person name="Cao H."/>
            <person name="Xiong S."/>
            <person name="Wang X."/>
            <person name="Wei L."/>
            <person name="Li C."/>
            <person name="Ma Q."/>
            <person name="Ju M."/>
            <person name="Zhao R."/>
            <person name="Li G."/>
            <person name="Mu C."/>
            <person name="Tian Q."/>
            <person name="Mei H."/>
            <person name="Zhang T."/>
            <person name="Gao T."/>
            <person name="Zhang H."/>
        </authorList>
    </citation>
    <scope>NUCLEOTIDE SEQUENCE</scope>
    <source>
        <strain evidence="3">G02</strain>
    </source>
</reference>
<evidence type="ECO:0000256" key="1">
    <source>
        <dbReference type="SAM" id="MobiDB-lite"/>
    </source>
</evidence>
<dbReference type="Pfam" id="PF03140">
    <property type="entry name" value="DUF247"/>
    <property type="match status" value="1"/>
</dbReference>
<keyword evidence="2" id="KW-1133">Transmembrane helix</keyword>
<dbReference type="PANTHER" id="PTHR31549:SF88">
    <property type="entry name" value="DUF4220 DOMAIN-CONTAINING PROTEIN"/>
    <property type="match status" value="1"/>
</dbReference>
<evidence type="ECO:0000313" key="3">
    <source>
        <dbReference type="EMBL" id="KAL0388363.1"/>
    </source>
</evidence>
<dbReference type="PANTHER" id="PTHR31549">
    <property type="entry name" value="PROTEIN, PUTATIVE (DUF247)-RELATED-RELATED"/>
    <property type="match status" value="1"/>
</dbReference>
<dbReference type="EMBL" id="JACGWJ010000011">
    <property type="protein sequence ID" value="KAL0388363.1"/>
    <property type="molecule type" value="Genomic_DNA"/>
</dbReference>
<reference evidence="3" key="1">
    <citation type="submission" date="2020-06" db="EMBL/GenBank/DDBJ databases">
        <authorList>
            <person name="Li T."/>
            <person name="Hu X."/>
            <person name="Zhang T."/>
            <person name="Song X."/>
            <person name="Zhang H."/>
            <person name="Dai N."/>
            <person name="Sheng W."/>
            <person name="Hou X."/>
            <person name="Wei L."/>
        </authorList>
    </citation>
    <scope>NUCLEOTIDE SEQUENCE</scope>
    <source>
        <strain evidence="3">G02</strain>
        <tissue evidence="3">Leaf</tissue>
    </source>
</reference>
<gene>
    <name evidence="3" type="ORF">Sradi_2718100</name>
</gene>
<evidence type="ECO:0000256" key="2">
    <source>
        <dbReference type="SAM" id="Phobius"/>
    </source>
</evidence>
<keyword evidence="2" id="KW-0472">Membrane</keyword>
<sequence>MDAANFPSDTGDLEAKLVHLREAFDRHEQAMEAFHQTQTQSIQDLSSQVHALSLKMETSGGSSNAAALPRIEFPRFCGQDFRGWLYKCNQFFQLYRTIPDDSKVKLASIHLEGEALRWHTKFMAARDSESVVKWEEYVQEIEVRFGEPVPESGGKESESTPLIETRKPRRRICRNQEPKKSQPRFGFGPIYFNKGDSSAKEKAWQVVLENSPGRPSATEEIYVSEIRRIEKSARDCYADGAADYLTGSQFRRMMIMDGCFFLQLALYVLGGSQQLGYPPDHTIFGKTSKSPRFKDVKDWIEAMFFVGNQIPLMVLKKLMKQSYFQKVIKEGKWKQPSELSRTALYELLLLPEVEDLRPRAWRAVNGLWGKVFASRMRWLQQQQPTDLLHGLQLLVLGPELDQKDEEEDDEDDNDEQENQDLEAQHEQANSSDAIDETITSSATDLKQAGIHFWLSRGIGSRGIHFTNTMFLCHGYPVLHLPPILMEDDTELMFKCLINYEMSQKLDVSKREVCSYLRFMSELIRTPDDAKLITDKGIIQGKVKRKHKLPAVLRGLASRDTYNQNLRIVKLKISDYSPPIWKKYWHIISFAFVITVLQTVYTILPYYKSS</sequence>
<protein>
    <submittedName>
        <fullName evidence="3">Uncharacterized protein</fullName>
    </submittedName>
</protein>
<proteinExistence type="predicted"/>
<comment type="caution">
    <text evidence="3">The sequence shown here is derived from an EMBL/GenBank/DDBJ whole genome shotgun (WGS) entry which is preliminary data.</text>
</comment>